<reference evidence="1" key="2">
    <citation type="submission" date="2022-01" db="EMBL/GenBank/DDBJ databases">
        <authorList>
            <person name="Yamashiro T."/>
            <person name="Shiraishi A."/>
            <person name="Satake H."/>
            <person name="Nakayama K."/>
        </authorList>
    </citation>
    <scope>NUCLEOTIDE SEQUENCE</scope>
</reference>
<organism evidence="1 2">
    <name type="scientific">Tanacetum coccineum</name>
    <dbReference type="NCBI Taxonomy" id="301880"/>
    <lineage>
        <taxon>Eukaryota</taxon>
        <taxon>Viridiplantae</taxon>
        <taxon>Streptophyta</taxon>
        <taxon>Embryophyta</taxon>
        <taxon>Tracheophyta</taxon>
        <taxon>Spermatophyta</taxon>
        <taxon>Magnoliopsida</taxon>
        <taxon>eudicotyledons</taxon>
        <taxon>Gunneridae</taxon>
        <taxon>Pentapetalae</taxon>
        <taxon>asterids</taxon>
        <taxon>campanulids</taxon>
        <taxon>Asterales</taxon>
        <taxon>Asteraceae</taxon>
        <taxon>Asteroideae</taxon>
        <taxon>Anthemideae</taxon>
        <taxon>Anthemidinae</taxon>
        <taxon>Tanacetum</taxon>
    </lineage>
</organism>
<gene>
    <name evidence="1" type="ORF">Tco_0654722</name>
</gene>
<name>A0ABQ4X406_9ASTR</name>
<dbReference type="EMBL" id="BQNB010009186">
    <property type="protein sequence ID" value="GJS59938.1"/>
    <property type="molecule type" value="Genomic_DNA"/>
</dbReference>
<proteinExistence type="predicted"/>
<comment type="caution">
    <text evidence="1">The sequence shown here is derived from an EMBL/GenBank/DDBJ whole genome shotgun (WGS) entry which is preliminary data.</text>
</comment>
<dbReference type="Proteomes" id="UP001151760">
    <property type="component" value="Unassembled WGS sequence"/>
</dbReference>
<evidence type="ECO:0000313" key="2">
    <source>
        <dbReference type="Proteomes" id="UP001151760"/>
    </source>
</evidence>
<sequence length="210" mass="25348">MRSDELYKFSDRTLTGLRTLLDNITKNIQMEYLPKRRWSTLEKKRANIMIKAIDKQLKERRMMRILRKFIGGRHYGTDLRLLQPYCVHHHKSNTKVIHNDDENPFRANIKQALGRFNTTAGNPVKEILLKLNLPYRRSILIDLKEYIKMDMKRQSVKVKELQERCIIKDFKLLYQEKYEHVGPKSQDHKKAKDHKMMIRDYSWLMISKKF</sequence>
<protein>
    <submittedName>
        <fullName evidence="1">Uncharacterized protein</fullName>
    </submittedName>
</protein>
<reference evidence="1" key="1">
    <citation type="journal article" date="2022" name="Int. J. Mol. Sci.">
        <title>Draft Genome of Tanacetum Coccineum: Genomic Comparison of Closely Related Tanacetum-Family Plants.</title>
        <authorList>
            <person name="Yamashiro T."/>
            <person name="Shiraishi A."/>
            <person name="Nakayama K."/>
            <person name="Satake H."/>
        </authorList>
    </citation>
    <scope>NUCLEOTIDE SEQUENCE</scope>
</reference>
<accession>A0ABQ4X406</accession>
<evidence type="ECO:0000313" key="1">
    <source>
        <dbReference type="EMBL" id="GJS59938.1"/>
    </source>
</evidence>
<keyword evidence="2" id="KW-1185">Reference proteome</keyword>